<reference evidence="1 2" key="1">
    <citation type="submission" date="2018-05" db="EMBL/GenBank/DDBJ databases">
        <title>Animal gut microbial communities from fecal samples from Wisconsin, USA.</title>
        <authorList>
            <person name="Neumann A."/>
        </authorList>
    </citation>
    <scope>NUCLEOTIDE SEQUENCE [LARGE SCALE GENOMIC DNA]</scope>
    <source>
        <strain evidence="1 2">UWS4</strain>
    </source>
</reference>
<dbReference type="Proteomes" id="UP000245523">
    <property type="component" value="Unassembled WGS sequence"/>
</dbReference>
<accession>A0ABX5LS30</accession>
<proteinExistence type="predicted"/>
<comment type="caution">
    <text evidence="1">The sequence shown here is derived from an EMBL/GenBank/DDBJ whole genome shotgun (WGS) entry which is preliminary data.</text>
</comment>
<dbReference type="InterPro" id="IPR043721">
    <property type="entry name" value="DUF5662"/>
</dbReference>
<dbReference type="RefSeq" id="WP_106197467.1">
    <property type="nucleotide sequence ID" value="NZ_JAXEIU010000019.1"/>
</dbReference>
<evidence type="ECO:0008006" key="3">
    <source>
        <dbReference type="Google" id="ProtNLM"/>
    </source>
</evidence>
<keyword evidence="2" id="KW-1185">Reference proteome</keyword>
<protein>
    <recommendedName>
        <fullName evidence="3">Catalase</fullName>
    </recommendedName>
</protein>
<organism evidence="1 2">
    <name type="scientific">Hallerella porci</name>
    <dbReference type="NCBI Taxonomy" id="1945871"/>
    <lineage>
        <taxon>Bacteria</taxon>
        <taxon>Pseudomonadati</taxon>
        <taxon>Fibrobacterota</taxon>
        <taxon>Fibrobacteria</taxon>
        <taxon>Fibrobacterales</taxon>
        <taxon>Fibrobacteraceae</taxon>
        <taxon>Hallerella</taxon>
    </lineage>
</organism>
<gene>
    <name evidence="1" type="ORF">B0H50_101109</name>
</gene>
<name>A0ABX5LS30_9BACT</name>
<evidence type="ECO:0000313" key="2">
    <source>
        <dbReference type="Proteomes" id="UP000245523"/>
    </source>
</evidence>
<sequence length="177" mass="21141">MLHFLGHFLTITKHRHEVIRLCFRAGIGFQGLFHDLSKYSLTEFLPGAKFYTGKESPNNGERRSYGFSLAWMHHKGRNKHHFEYWYDYEMATKKIVPVDMPDRYIKEMFCDRIAASKTYNRENYTQDSPLRYLLNSTAQEKMTDTTYRKLLFLLKMLAEKGEEKTFAYLKSHKNLEF</sequence>
<evidence type="ECO:0000313" key="1">
    <source>
        <dbReference type="EMBL" id="PWL04098.1"/>
    </source>
</evidence>
<dbReference type="EMBL" id="QGHD01000001">
    <property type="protein sequence ID" value="PWL04098.1"/>
    <property type="molecule type" value="Genomic_DNA"/>
</dbReference>
<dbReference type="Pfam" id="PF18907">
    <property type="entry name" value="DUF5662"/>
    <property type="match status" value="1"/>
</dbReference>